<sequence length="103" mass="10284">MFALFLEAAAQVAVIALLLGAGLPALFALGVRSFALAGGAASVEQGGPGTTPSMPAPLLRLIGAVCFAVVALALIVGLTLIIATGFGQEVSFVNVFPTFVPKD</sequence>
<dbReference type="RefSeq" id="WP_127046068.1">
    <property type="nucleotide sequence ID" value="NZ_RZGZ01000001.1"/>
</dbReference>
<accession>A0A3S0X9K7</accession>
<dbReference type="OrthoDB" id="3177419at2"/>
<keyword evidence="1" id="KW-0472">Membrane</keyword>
<keyword evidence="3" id="KW-1185">Reference proteome</keyword>
<feature type="transmembrane region" description="Helical" evidence="1">
    <location>
        <begin position="61"/>
        <end position="83"/>
    </location>
</feature>
<name>A0A3S0X9K7_9MICO</name>
<keyword evidence="1" id="KW-0812">Transmembrane</keyword>
<evidence type="ECO:0000256" key="1">
    <source>
        <dbReference type="SAM" id="Phobius"/>
    </source>
</evidence>
<proteinExistence type="predicted"/>
<dbReference type="AlphaFoldDB" id="A0A3S0X9K7"/>
<gene>
    <name evidence="2" type="ORF">ELQ94_00365</name>
</gene>
<protein>
    <submittedName>
        <fullName evidence="2">Uncharacterized protein</fullName>
    </submittedName>
</protein>
<comment type="caution">
    <text evidence="2">The sequence shown here is derived from an EMBL/GenBank/DDBJ whole genome shotgun (WGS) entry which is preliminary data.</text>
</comment>
<dbReference type="Proteomes" id="UP000274909">
    <property type="component" value="Unassembled WGS sequence"/>
</dbReference>
<evidence type="ECO:0000313" key="3">
    <source>
        <dbReference type="Proteomes" id="UP000274909"/>
    </source>
</evidence>
<dbReference type="EMBL" id="RZGZ01000001">
    <property type="protein sequence ID" value="RUR03054.1"/>
    <property type="molecule type" value="Genomic_DNA"/>
</dbReference>
<evidence type="ECO:0000313" key="2">
    <source>
        <dbReference type="EMBL" id="RUR03054.1"/>
    </source>
</evidence>
<keyword evidence="1" id="KW-1133">Transmembrane helix</keyword>
<organism evidence="2 3">
    <name type="scientific">Labedella endophytica</name>
    <dbReference type="NCBI Taxonomy" id="1523160"/>
    <lineage>
        <taxon>Bacteria</taxon>
        <taxon>Bacillati</taxon>
        <taxon>Actinomycetota</taxon>
        <taxon>Actinomycetes</taxon>
        <taxon>Micrococcales</taxon>
        <taxon>Microbacteriaceae</taxon>
        <taxon>Labedella</taxon>
    </lineage>
</organism>
<reference evidence="2 3" key="1">
    <citation type="submission" date="2018-12" db="EMBL/GenBank/DDBJ databases">
        <authorList>
            <person name="Li F."/>
        </authorList>
    </citation>
    <scope>NUCLEOTIDE SEQUENCE [LARGE SCALE GENOMIC DNA]</scope>
    <source>
        <strain evidence="2 3">EGI 6500705</strain>
    </source>
</reference>